<sequence length="144" mass="15065">MRRFPRTASGLAFAALVSLAAPTHAEGDAEAGAKDFAKCRACHSITAADGTAIVRGGKTGPDLYGVVGRGAGVEFNYSPALRKAHDTGLVWDAESLTQFLADPTGFLKTYTGDSGARSKMAFRLTRGTEDIIAYLSAVAEPQPD</sequence>
<dbReference type="STRING" id="195105.CN97_11800"/>
<dbReference type="PROSITE" id="PS51007">
    <property type="entry name" value="CYTC"/>
    <property type="match status" value="1"/>
</dbReference>
<dbReference type="GO" id="GO:0020037">
    <property type="term" value="F:heme binding"/>
    <property type="evidence" value="ECO:0007669"/>
    <property type="project" value="InterPro"/>
</dbReference>
<accession>A0A086Y7M4</accession>
<keyword evidence="2" id="KW-0479">Metal-binding</keyword>
<evidence type="ECO:0000256" key="2">
    <source>
        <dbReference type="ARBA" id="ARBA00022723"/>
    </source>
</evidence>
<evidence type="ECO:0000256" key="1">
    <source>
        <dbReference type="ARBA" id="ARBA00022617"/>
    </source>
</evidence>
<dbReference type="GO" id="GO:0046872">
    <property type="term" value="F:metal ion binding"/>
    <property type="evidence" value="ECO:0007669"/>
    <property type="project" value="UniProtKB-KW"/>
</dbReference>
<protein>
    <submittedName>
        <fullName evidence="4">Cytochrome C550</fullName>
    </submittedName>
</protein>
<gene>
    <name evidence="4" type="ORF">CN97_11800</name>
</gene>
<keyword evidence="3" id="KW-0408">Iron</keyword>
<keyword evidence="1" id="KW-0349">Heme</keyword>
<dbReference type="OrthoDB" id="9805828at2"/>
<reference evidence="4 5" key="1">
    <citation type="submission" date="2014-03" db="EMBL/GenBank/DDBJ databases">
        <title>Genome of Haematobacter massiliensis CCUG 47968.</title>
        <authorList>
            <person name="Wang D."/>
            <person name="Wang G."/>
        </authorList>
    </citation>
    <scope>NUCLEOTIDE SEQUENCE [LARGE SCALE GENOMIC DNA]</scope>
    <source>
        <strain evidence="4 5">CCUG 47968</strain>
    </source>
</reference>
<dbReference type="InterPro" id="IPR036909">
    <property type="entry name" value="Cyt_c-like_dom_sf"/>
</dbReference>
<dbReference type="AlphaFoldDB" id="A0A086Y7M4"/>
<comment type="caution">
    <text evidence="4">The sequence shown here is derived from an EMBL/GenBank/DDBJ whole genome shotgun (WGS) entry which is preliminary data.</text>
</comment>
<keyword evidence="5" id="KW-1185">Reference proteome</keyword>
<organism evidence="4 5">
    <name type="scientific">Haematobacter massiliensis</name>
    <dbReference type="NCBI Taxonomy" id="195105"/>
    <lineage>
        <taxon>Bacteria</taxon>
        <taxon>Pseudomonadati</taxon>
        <taxon>Pseudomonadota</taxon>
        <taxon>Alphaproteobacteria</taxon>
        <taxon>Rhodobacterales</taxon>
        <taxon>Paracoccaceae</taxon>
        <taxon>Haematobacter</taxon>
    </lineage>
</organism>
<dbReference type="eggNOG" id="COG3474">
    <property type="taxonomic scope" value="Bacteria"/>
</dbReference>
<evidence type="ECO:0000313" key="5">
    <source>
        <dbReference type="Proteomes" id="UP000028826"/>
    </source>
</evidence>
<evidence type="ECO:0000313" key="4">
    <source>
        <dbReference type="EMBL" id="KFI30274.1"/>
    </source>
</evidence>
<dbReference type="InterPro" id="IPR009056">
    <property type="entry name" value="Cyt_c-like_dom"/>
</dbReference>
<evidence type="ECO:0000256" key="3">
    <source>
        <dbReference type="ARBA" id="ARBA00023004"/>
    </source>
</evidence>
<dbReference type="SUPFAM" id="SSF46626">
    <property type="entry name" value="Cytochrome c"/>
    <property type="match status" value="1"/>
</dbReference>
<dbReference type="Gene3D" id="1.10.760.10">
    <property type="entry name" value="Cytochrome c-like domain"/>
    <property type="match status" value="1"/>
</dbReference>
<name>A0A086Y7M4_9RHOB</name>
<dbReference type="Proteomes" id="UP000028826">
    <property type="component" value="Unassembled WGS sequence"/>
</dbReference>
<proteinExistence type="predicted"/>
<dbReference type="GO" id="GO:0009055">
    <property type="term" value="F:electron transfer activity"/>
    <property type="evidence" value="ECO:0007669"/>
    <property type="project" value="InterPro"/>
</dbReference>
<dbReference type="EMBL" id="JGYG01000003">
    <property type="protein sequence ID" value="KFI30274.1"/>
    <property type="molecule type" value="Genomic_DNA"/>
</dbReference>
<dbReference type="RefSeq" id="WP_035708582.1">
    <property type="nucleotide sequence ID" value="NZ_CAMIFG010000020.1"/>
</dbReference>